<gene>
    <name evidence="1" type="ORF">FEV53_11835</name>
</gene>
<reference evidence="1 2" key="1">
    <citation type="submission" date="2019-06" db="EMBL/GenBank/DDBJ databases">
        <title>Paenimaribius caenipelagi gen. nov., sp. nov., isolated from a tidal flat.</title>
        <authorList>
            <person name="Yoon J.-H."/>
        </authorList>
    </citation>
    <scope>NUCLEOTIDE SEQUENCE [LARGE SCALE GENOMIC DNA]</scope>
    <source>
        <strain evidence="1 2">JBTF-M29</strain>
    </source>
</reference>
<dbReference type="OrthoDB" id="7306769at2"/>
<evidence type="ECO:0000313" key="2">
    <source>
        <dbReference type="Proteomes" id="UP000318590"/>
    </source>
</evidence>
<proteinExistence type="predicted"/>
<comment type="caution">
    <text evidence="1">The sequence shown here is derived from an EMBL/GenBank/DDBJ whole genome shotgun (WGS) entry which is preliminary data.</text>
</comment>
<protein>
    <recommendedName>
        <fullName evidence="3">Mu-like prophage I protein</fullName>
    </recommendedName>
</protein>
<evidence type="ECO:0000313" key="1">
    <source>
        <dbReference type="EMBL" id="TRD18339.1"/>
    </source>
</evidence>
<dbReference type="AlphaFoldDB" id="A0A547PW15"/>
<dbReference type="InterPro" id="IPR012106">
    <property type="entry name" value="Phage_Mu_Gp1"/>
</dbReference>
<dbReference type="Proteomes" id="UP000318590">
    <property type="component" value="Unassembled WGS sequence"/>
</dbReference>
<dbReference type="EMBL" id="VFSV01000020">
    <property type="protein sequence ID" value="TRD18339.1"/>
    <property type="molecule type" value="Genomic_DNA"/>
</dbReference>
<name>A0A547PW15_9RHOB</name>
<accession>A0A547PW15</accession>
<evidence type="ECO:0008006" key="3">
    <source>
        <dbReference type="Google" id="ProtNLM"/>
    </source>
</evidence>
<keyword evidence="2" id="KW-1185">Reference proteome</keyword>
<dbReference type="RefSeq" id="WP_142835011.1">
    <property type="nucleotide sequence ID" value="NZ_VFSV01000020.1"/>
</dbReference>
<organism evidence="1 2">
    <name type="scientific">Palleronia caenipelagi</name>
    <dbReference type="NCBI Taxonomy" id="2489174"/>
    <lineage>
        <taxon>Bacteria</taxon>
        <taxon>Pseudomonadati</taxon>
        <taxon>Pseudomonadota</taxon>
        <taxon>Alphaproteobacteria</taxon>
        <taxon>Rhodobacterales</taxon>
        <taxon>Roseobacteraceae</taxon>
        <taxon>Palleronia</taxon>
    </lineage>
</organism>
<dbReference type="PIRSF" id="PIRSF016624">
    <property type="entry name" value="Mu_prophg_I"/>
    <property type="match status" value="1"/>
</dbReference>
<sequence>MGSDATLTRQTAAAIDVTDAPSEIELMPVGRFTLADSRGAFHLDPARAGQVLASSLAAKPGGVLPIDFGHGIAGRAEKRSDAAGWITGLRVAGNRVLAAVDWTPAGAEALRSRAYRFFSPDFYNTPDRSVVRIAGGGLTNDPAIPTLRQLASKEAETMDFRAKIAAALGLSGDADDAAVIAAAEHSVETVAATGRVLASLTEAAGLETMDDEAVRQLCTRLKAPGVEANLAEFVPMTAFEDVKRQLASLEAERAIDKADTLIAGGLESGKLTPAMEGWARQLATRNMADLEAYLDAATPVLPQGRAPVPDKAATSPDGLSEIERQLCSQMGLEPEAFIATRKTLTEEAR</sequence>
<dbReference type="Pfam" id="PF10123">
    <property type="entry name" value="Mu-like_Pro"/>
    <property type="match status" value="1"/>
</dbReference>